<sequence>MDKLTISRRAKSACEILEDATLAARFPFDNVATLVDFGPNSISTSASSYSILSSGHSLQAIKFNGSNSYFQASGFTQFSINNQPFSISLWIQPESRSGTLVHISTLSTGLGLWCLSLIGFASNGTLVAQIYNGTTVLSVMASTLIPLSSSFWTHIVQTWSSTNGLRLYIDNVLVASLPSATTFSASGITPNYMTLASSLLGSGSCLAGAINATSPFAGGIDDFKIYSRELSATDVCTLYIS</sequence>
<evidence type="ECO:0000313" key="1">
    <source>
        <dbReference type="EMBL" id="CAF0957636.1"/>
    </source>
</evidence>
<dbReference type="Gene3D" id="2.60.120.200">
    <property type="match status" value="1"/>
</dbReference>
<dbReference type="Proteomes" id="UP000663836">
    <property type="component" value="Unassembled WGS sequence"/>
</dbReference>
<proteinExistence type="predicted"/>
<dbReference type="EMBL" id="CAJOBD010000100">
    <property type="protein sequence ID" value="CAF3575517.1"/>
    <property type="molecule type" value="Genomic_DNA"/>
</dbReference>
<dbReference type="Proteomes" id="UP000663864">
    <property type="component" value="Unassembled WGS sequence"/>
</dbReference>
<dbReference type="AlphaFoldDB" id="A0A814DFH8"/>
<dbReference type="InterPro" id="IPR013320">
    <property type="entry name" value="ConA-like_dom_sf"/>
</dbReference>
<dbReference type="SUPFAM" id="SSF49899">
    <property type="entry name" value="Concanavalin A-like lectins/glucanases"/>
    <property type="match status" value="1"/>
</dbReference>
<reference evidence="1" key="1">
    <citation type="submission" date="2021-02" db="EMBL/GenBank/DDBJ databases">
        <authorList>
            <person name="Nowell W R."/>
        </authorList>
    </citation>
    <scope>NUCLEOTIDE SEQUENCE</scope>
</reference>
<evidence type="ECO:0000313" key="2">
    <source>
        <dbReference type="EMBL" id="CAF3575517.1"/>
    </source>
</evidence>
<dbReference type="EMBL" id="CAJNOT010000369">
    <property type="protein sequence ID" value="CAF0957636.1"/>
    <property type="molecule type" value="Genomic_DNA"/>
</dbReference>
<dbReference type="Pfam" id="PF13385">
    <property type="entry name" value="Laminin_G_3"/>
    <property type="match status" value="1"/>
</dbReference>
<protein>
    <submittedName>
        <fullName evidence="1">Uncharacterized protein</fullName>
    </submittedName>
</protein>
<organism evidence="1 3">
    <name type="scientific">Rotaria sordida</name>
    <dbReference type="NCBI Taxonomy" id="392033"/>
    <lineage>
        <taxon>Eukaryota</taxon>
        <taxon>Metazoa</taxon>
        <taxon>Spiralia</taxon>
        <taxon>Gnathifera</taxon>
        <taxon>Rotifera</taxon>
        <taxon>Eurotatoria</taxon>
        <taxon>Bdelloidea</taxon>
        <taxon>Philodinida</taxon>
        <taxon>Philodinidae</taxon>
        <taxon>Rotaria</taxon>
    </lineage>
</organism>
<comment type="caution">
    <text evidence="1">The sequence shown here is derived from an EMBL/GenBank/DDBJ whole genome shotgun (WGS) entry which is preliminary data.</text>
</comment>
<evidence type="ECO:0000313" key="3">
    <source>
        <dbReference type="Proteomes" id="UP000663864"/>
    </source>
</evidence>
<accession>A0A814DFH8</accession>
<gene>
    <name evidence="2" type="ORF">JBS370_LOCUS2538</name>
    <name evidence="1" type="ORF">ZHD862_LOCUS10348</name>
</gene>
<name>A0A814DFH8_9BILA</name>